<proteinExistence type="predicted"/>
<dbReference type="RefSeq" id="XP_018190492.1">
    <property type="nucleotide sequence ID" value="XM_018331745.1"/>
</dbReference>
<evidence type="ECO:0000313" key="3">
    <source>
        <dbReference type="Proteomes" id="UP000076632"/>
    </source>
</evidence>
<sequence length="285" mass="31552">MIQVLKALNRIGDMPDGYVSTFHEFVDQLQPVHDQVILLRNLLKSIKDEGNELDVSEKSADPVKHVQSEESRSSRKLVSELGTEHTEIVSPNLPTDSEHKPEPVSEPASTPKPETEAEAEDAPVSKVASLGIAPFPPPILLPPPVGLQTEIYKPLNDTPIAPVPFSDPIVYDHFRRPPTPRPANCPIWKYNLQEKGLVDIHVGQAEIDAFARAYQGINGIEISLRALITQCELLYDESGDAAAQLIEWENLLADHEHEYRHRQAISSSSAGEDWPSDAPNMSETD</sequence>
<evidence type="ECO:0000256" key="1">
    <source>
        <dbReference type="SAM" id="MobiDB-lite"/>
    </source>
</evidence>
<keyword evidence="3" id="KW-1185">Reference proteome</keyword>
<dbReference type="GeneID" id="28896882"/>
<dbReference type="AlphaFoldDB" id="A0A161TFT3"/>
<name>A0A161TFT3_XYLHT</name>
<dbReference type="InParanoid" id="A0A161TFT3"/>
<protein>
    <submittedName>
        <fullName evidence="2">Uncharacterized protein</fullName>
    </submittedName>
</protein>
<gene>
    <name evidence="2" type="ORF">L228DRAFT_243689</name>
</gene>
<organism evidence="2 3">
    <name type="scientific">Xylona heveae (strain CBS 132557 / TC161)</name>
    <dbReference type="NCBI Taxonomy" id="1328760"/>
    <lineage>
        <taxon>Eukaryota</taxon>
        <taxon>Fungi</taxon>
        <taxon>Dikarya</taxon>
        <taxon>Ascomycota</taxon>
        <taxon>Pezizomycotina</taxon>
        <taxon>Xylonomycetes</taxon>
        <taxon>Xylonales</taxon>
        <taxon>Xylonaceae</taxon>
        <taxon>Xylona</taxon>
    </lineage>
</organism>
<dbReference type="Proteomes" id="UP000076632">
    <property type="component" value="Unassembled WGS sequence"/>
</dbReference>
<accession>A0A161TFT3</accession>
<feature type="region of interest" description="Disordered" evidence="1">
    <location>
        <begin position="52"/>
        <end position="124"/>
    </location>
</feature>
<evidence type="ECO:0000313" key="2">
    <source>
        <dbReference type="EMBL" id="KZF24937.1"/>
    </source>
</evidence>
<feature type="region of interest" description="Disordered" evidence="1">
    <location>
        <begin position="262"/>
        <end position="285"/>
    </location>
</feature>
<dbReference type="EMBL" id="KV407455">
    <property type="protein sequence ID" value="KZF24937.1"/>
    <property type="molecule type" value="Genomic_DNA"/>
</dbReference>
<feature type="compositionally biased region" description="Basic and acidic residues" evidence="1">
    <location>
        <begin position="52"/>
        <end position="73"/>
    </location>
</feature>
<reference evidence="2 3" key="1">
    <citation type="journal article" date="2016" name="Fungal Biol.">
        <title>The genome of Xylona heveae provides a window into fungal endophytism.</title>
        <authorList>
            <person name="Gazis R."/>
            <person name="Kuo A."/>
            <person name="Riley R."/>
            <person name="LaButti K."/>
            <person name="Lipzen A."/>
            <person name="Lin J."/>
            <person name="Amirebrahimi M."/>
            <person name="Hesse C.N."/>
            <person name="Spatafora J.W."/>
            <person name="Henrissat B."/>
            <person name="Hainaut M."/>
            <person name="Grigoriev I.V."/>
            <person name="Hibbett D.S."/>
        </authorList>
    </citation>
    <scope>NUCLEOTIDE SEQUENCE [LARGE SCALE GENOMIC DNA]</scope>
    <source>
        <strain evidence="2 3">TC161</strain>
    </source>
</reference>